<accession>A0A4Q1HFV2</accession>
<dbReference type="Pfam" id="PF03401">
    <property type="entry name" value="TctC"/>
    <property type="match status" value="1"/>
</dbReference>
<keyword evidence="2" id="KW-0732">Signal</keyword>
<evidence type="ECO:0000313" key="4">
    <source>
        <dbReference type="Proteomes" id="UP000290849"/>
    </source>
</evidence>
<dbReference type="Gene3D" id="3.40.190.10">
    <property type="entry name" value="Periplasmic binding protein-like II"/>
    <property type="match status" value="1"/>
</dbReference>
<feature type="chain" id="PRO_5020385436" description="Tripartite tricarboxylate transporter substrate binding protein" evidence="2">
    <location>
        <begin position="26"/>
        <end position="327"/>
    </location>
</feature>
<protein>
    <recommendedName>
        <fullName evidence="5">Tripartite tricarboxylate transporter substrate binding protein</fullName>
    </recommendedName>
</protein>
<dbReference type="PIRSF" id="PIRSF017082">
    <property type="entry name" value="YflP"/>
    <property type="match status" value="1"/>
</dbReference>
<gene>
    <name evidence="3" type="ORF">C7R54_19480</name>
</gene>
<dbReference type="InterPro" id="IPR042100">
    <property type="entry name" value="Bug_dom1"/>
</dbReference>
<dbReference type="CDD" id="cd07012">
    <property type="entry name" value="PBP2_Bug_TTT"/>
    <property type="match status" value="1"/>
</dbReference>
<sequence length="327" mass="34385">MIFKIPTRRALLAAAALLMAGAAVADEYPAKPIRLVVPFPPGGPTDTYGRLVGKLMGDALGQPVIVENRNGATGLIGTNMVKSAAPDGYTLLYTSNSAQVIGPLLRTPRPFDPVADFTPIAEPLRYSLYLLVSSKVPANTFKEFVALARSKPGKFSYASVGTGSVGHLACELMNGAAGIEALHVPYKGAGPAQVSVVAGDTDYLCDSVGNSQPMVLAGKLKGLALTAESRSASIPDIPTMTEEGVPVVAYVWQGVFAPKGLPDDIRAKLEAAIAKAINTPELRERIRNDGYEAVAQSHAQLTKDITAESAMWEKIIQTKGIKVENGG</sequence>
<dbReference type="Proteomes" id="UP000290849">
    <property type="component" value="Unassembled WGS sequence"/>
</dbReference>
<evidence type="ECO:0008006" key="5">
    <source>
        <dbReference type="Google" id="ProtNLM"/>
    </source>
</evidence>
<dbReference type="AlphaFoldDB" id="A0A4Q1HFV2"/>
<dbReference type="OrthoDB" id="8676011at2"/>
<evidence type="ECO:0000256" key="1">
    <source>
        <dbReference type="ARBA" id="ARBA00006987"/>
    </source>
</evidence>
<keyword evidence="4" id="KW-1185">Reference proteome</keyword>
<comment type="similarity">
    <text evidence="1">Belongs to the UPF0065 (bug) family.</text>
</comment>
<name>A0A4Q1HFV2_9BURK</name>
<dbReference type="RefSeq" id="WP_129152119.1">
    <property type="nucleotide sequence ID" value="NZ_JBHSDO010000017.1"/>
</dbReference>
<proteinExistence type="inferred from homology"/>
<dbReference type="InterPro" id="IPR005064">
    <property type="entry name" value="BUG"/>
</dbReference>
<dbReference type="SUPFAM" id="SSF53850">
    <property type="entry name" value="Periplasmic binding protein-like II"/>
    <property type="match status" value="1"/>
</dbReference>
<evidence type="ECO:0000313" key="3">
    <source>
        <dbReference type="EMBL" id="RXN85949.1"/>
    </source>
</evidence>
<dbReference type="EMBL" id="PYAL01000006">
    <property type="protein sequence ID" value="RXN85949.1"/>
    <property type="molecule type" value="Genomic_DNA"/>
</dbReference>
<reference evidence="3 4" key="1">
    <citation type="journal article" date="2017" name="Int. J. Syst. Evol. Microbiol.">
        <title>Achromobacter aloeverae sp. nov., isolated from the root of Aloe vera (L.) Burm.f.</title>
        <authorList>
            <person name="Kuncharoen N."/>
            <person name="Muramatsu Y."/>
            <person name="Shibata C."/>
            <person name="Kamakura Y."/>
            <person name="Nakagawa Y."/>
            <person name="Tanasupawat S."/>
        </authorList>
    </citation>
    <scope>NUCLEOTIDE SEQUENCE [LARGE SCALE GENOMIC DNA]</scope>
    <source>
        <strain evidence="3 4">AVA-1</strain>
    </source>
</reference>
<feature type="signal peptide" evidence="2">
    <location>
        <begin position="1"/>
        <end position="25"/>
    </location>
</feature>
<comment type="caution">
    <text evidence="3">The sequence shown here is derived from an EMBL/GenBank/DDBJ whole genome shotgun (WGS) entry which is preliminary data.</text>
</comment>
<dbReference type="PANTHER" id="PTHR42928">
    <property type="entry name" value="TRICARBOXYLATE-BINDING PROTEIN"/>
    <property type="match status" value="1"/>
</dbReference>
<evidence type="ECO:0000256" key="2">
    <source>
        <dbReference type="SAM" id="SignalP"/>
    </source>
</evidence>
<dbReference type="Gene3D" id="3.40.190.150">
    <property type="entry name" value="Bordetella uptake gene, domain 1"/>
    <property type="match status" value="1"/>
</dbReference>
<dbReference type="PANTHER" id="PTHR42928:SF5">
    <property type="entry name" value="BLR1237 PROTEIN"/>
    <property type="match status" value="1"/>
</dbReference>
<organism evidence="3 4">
    <name type="scientific">Achromobacter aloeverae</name>
    <dbReference type="NCBI Taxonomy" id="1750518"/>
    <lineage>
        <taxon>Bacteria</taxon>
        <taxon>Pseudomonadati</taxon>
        <taxon>Pseudomonadota</taxon>
        <taxon>Betaproteobacteria</taxon>
        <taxon>Burkholderiales</taxon>
        <taxon>Alcaligenaceae</taxon>
        <taxon>Achromobacter</taxon>
    </lineage>
</organism>